<dbReference type="FunCoup" id="B3RUL1">
    <property type="interactions" value="99"/>
</dbReference>
<dbReference type="GeneID" id="6752594"/>
<feature type="transmembrane region" description="Helical" evidence="6">
    <location>
        <begin position="176"/>
        <end position="196"/>
    </location>
</feature>
<dbReference type="PhylomeDB" id="B3RUL1"/>
<keyword evidence="3 6" id="KW-1133">Transmembrane helix</keyword>
<dbReference type="PANTHER" id="PTHR45698">
    <property type="entry name" value="TRACE AMINE-ASSOCIATED RECEPTOR 19N-RELATED"/>
    <property type="match status" value="1"/>
</dbReference>
<dbReference type="Proteomes" id="UP000009022">
    <property type="component" value="Unassembled WGS sequence"/>
</dbReference>
<organism evidence="8 9">
    <name type="scientific">Trichoplax adhaerens</name>
    <name type="common">Trichoplax reptans</name>
    <dbReference type="NCBI Taxonomy" id="10228"/>
    <lineage>
        <taxon>Eukaryota</taxon>
        <taxon>Metazoa</taxon>
        <taxon>Placozoa</taxon>
        <taxon>Uniplacotomia</taxon>
        <taxon>Trichoplacea</taxon>
        <taxon>Trichoplacidae</taxon>
        <taxon>Trichoplax</taxon>
    </lineage>
</organism>
<keyword evidence="5" id="KW-0675">Receptor</keyword>
<evidence type="ECO:0000256" key="2">
    <source>
        <dbReference type="ARBA" id="ARBA00022692"/>
    </source>
</evidence>
<accession>B3RUL1</accession>
<dbReference type="PRINTS" id="PR00237">
    <property type="entry name" value="GPCRRHODOPSN"/>
</dbReference>
<dbReference type="HOGENOM" id="CLU_009579_6_0_1"/>
<comment type="subcellular location">
    <subcellularLocation>
        <location evidence="1">Membrane</location>
    </subcellularLocation>
</comment>
<dbReference type="CTD" id="6752594"/>
<dbReference type="OMA" id="DRWYSIV"/>
<keyword evidence="5" id="KW-0807">Transducer</keyword>
<keyword evidence="4 6" id="KW-0472">Membrane</keyword>
<dbReference type="InterPro" id="IPR017452">
    <property type="entry name" value="GPCR_Rhodpsn_7TM"/>
</dbReference>
<evidence type="ECO:0000313" key="8">
    <source>
        <dbReference type="EMBL" id="EDV25836.1"/>
    </source>
</evidence>
<evidence type="ECO:0000259" key="7">
    <source>
        <dbReference type="PROSITE" id="PS50262"/>
    </source>
</evidence>
<evidence type="ECO:0000256" key="4">
    <source>
        <dbReference type="ARBA" id="ARBA00023136"/>
    </source>
</evidence>
<sequence>MYAKVFLVIISQSKLTPLAINQNHTGKVNQISRHFGAVTATPNIVEDPKTSVGIHIVFGMLASVAIIGNLLVCLVSIHQRAVMKGALHTLIFCLAIIDMLTGLFAIITPGFVIPAEAFPYPNGTAGVLYCKLIDSEYFLFSLGFISIYLVLTITLERWFAIAQPWRYKVLFSVKNCRIMVACIIIGQLILTIENILNETFNPAFIPPCQWGSVFDDKATRNIFFIIMETIRLFIPVTVIVLCYIDIARRLFFLTKIGQNDNVNKSITRRRATITAFTASMALIVCWLPNELYFTLFQFEVIQLDPNISKAFKILIITNSSLNPFLYAITNELYRDGIIKLFSSLKSRKHGKRNKPRATQVFK</sequence>
<dbReference type="eggNOG" id="KOG3656">
    <property type="taxonomic scope" value="Eukaryota"/>
</dbReference>
<dbReference type="STRING" id="10228.B3RUL1"/>
<dbReference type="AlphaFoldDB" id="B3RUL1"/>
<keyword evidence="5" id="KW-0297">G-protein coupled receptor</keyword>
<comment type="similarity">
    <text evidence="5">Belongs to the G-protein coupled receptor 1 family.</text>
</comment>
<dbReference type="EMBL" id="DS985244">
    <property type="protein sequence ID" value="EDV25836.1"/>
    <property type="molecule type" value="Genomic_DNA"/>
</dbReference>
<dbReference type="CDD" id="cd00637">
    <property type="entry name" value="7tm_classA_rhodopsin-like"/>
    <property type="match status" value="1"/>
</dbReference>
<dbReference type="KEGG" id="tad:TRIADDRAFT_55330"/>
<dbReference type="PANTHER" id="PTHR45698:SF1">
    <property type="entry name" value="TRACE AMINE-ASSOCIATED RECEPTOR 13C-LIKE"/>
    <property type="match status" value="1"/>
</dbReference>
<dbReference type="PROSITE" id="PS50262">
    <property type="entry name" value="G_PROTEIN_RECEP_F1_2"/>
    <property type="match status" value="1"/>
</dbReference>
<evidence type="ECO:0000256" key="5">
    <source>
        <dbReference type="RuleBase" id="RU000688"/>
    </source>
</evidence>
<dbReference type="InterPro" id="IPR000276">
    <property type="entry name" value="GPCR_Rhodpsn"/>
</dbReference>
<feature type="transmembrane region" description="Helical" evidence="6">
    <location>
        <begin position="271"/>
        <end position="289"/>
    </location>
</feature>
<protein>
    <recommendedName>
        <fullName evidence="7">G-protein coupled receptors family 1 profile domain-containing protein</fullName>
    </recommendedName>
</protein>
<evidence type="ECO:0000313" key="9">
    <source>
        <dbReference type="Proteomes" id="UP000009022"/>
    </source>
</evidence>
<dbReference type="SUPFAM" id="SSF81321">
    <property type="entry name" value="Family A G protein-coupled receptor-like"/>
    <property type="match status" value="1"/>
</dbReference>
<evidence type="ECO:0000256" key="1">
    <source>
        <dbReference type="ARBA" id="ARBA00004370"/>
    </source>
</evidence>
<dbReference type="OrthoDB" id="10042731at2759"/>
<evidence type="ECO:0000256" key="6">
    <source>
        <dbReference type="SAM" id="Phobius"/>
    </source>
</evidence>
<proteinExistence type="inferred from homology"/>
<feature type="transmembrane region" description="Helical" evidence="6">
    <location>
        <begin position="52"/>
        <end position="77"/>
    </location>
</feature>
<keyword evidence="2 5" id="KW-0812">Transmembrane</keyword>
<dbReference type="RefSeq" id="XP_002111869.1">
    <property type="nucleotide sequence ID" value="XM_002111833.1"/>
</dbReference>
<dbReference type="PROSITE" id="PS00237">
    <property type="entry name" value="G_PROTEIN_RECEP_F1_1"/>
    <property type="match status" value="1"/>
</dbReference>
<dbReference type="GO" id="GO:0004930">
    <property type="term" value="F:G protein-coupled receptor activity"/>
    <property type="evidence" value="ECO:0007669"/>
    <property type="project" value="UniProtKB-KW"/>
</dbReference>
<gene>
    <name evidence="8" type="ORF">TRIADDRAFT_55330</name>
</gene>
<dbReference type="Gene3D" id="1.20.1070.10">
    <property type="entry name" value="Rhodopsin 7-helix transmembrane proteins"/>
    <property type="match status" value="1"/>
</dbReference>
<reference evidence="8 9" key="1">
    <citation type="journal article" date="2008" name="Nature">
        <title>The Trichoplax genome and the nature of placozoans.</title>
        <authorList>
            <person name="Srivastava M."/>
            <person name="Begovic E."/>
            <person name="Chapman J."/>
            <person name="Putnam N.H."/>
            <person name="Hellsten U."/>
            <person name="Kawashima T."/>
            <person name="Kuo A."/>
            <person name="Mitros T."/>
            <person name="Salamov A."/>
            <person name="Carpenter M.L."/>
            <person name="Signorovitch A.Y."/>
            <person name="Moreno M.A."/>
            <person name="Kamm K."/>
            <person name="Grimwood J."/>
            <person name="Schmutz J."/>
            <person name="Shapiro H."/>
            <person name="Grigoriev I.V."/>
            <person name="Buss L.W."/>
            <person name="Schierwater B."/>
            <person name="Dellaporta S.L."/>
            <person name="Rokhsar D.S."/>
        </authorList>
    </citation>
    <scope>NUCLEOTIDE SEQUENCE [LARGE SCALE GENOMIC DNA]</scope>
    <source>
        <strain evidence="8 9">Grell-BS-1999</strain>
    </source>
</reference>
<name>B3RUL1_TRIAD</name>
<keyword evidence="9" id="KW-1185">Reference proteome</keyword>
<dbReference type="InParanoid" id="B3RUL1"/>
<feature type="transmembrane region" description="Helical" evidence="6">
    <location>
        <begin position="222"/>
        <end position="244"/>
    </location>
</feature>
<dbReference type="GO" id="GO:0016020">
    <property type="term" value="C:membrane"/>
    <property type="evidence" value="ECO:0007669"/>
    <property type="project" value="UniProtKB-SubCell"/>
</dbReference>
<feature type="transmembrane region" description="Helical" evidence="6">
    <location>
        <begin position="89"/>
        <end position="113"/>
    </location>
</feature>
<feature type="domain" description="G-protein coupled receptors family 1 profile" evidence="7">
    <location>
        <begin position="68"/>
        <end position="326"/>
    </location>
</feature>
<evidence type="ECO:0000256" key="3">
    <source>
        <dbReference type="ARBA" id="ARBA00022989"/>
    </source>
</evidence>
<dbReference type="Pfam" id="PF00001">
    <property type="entry name" value="7tm_1"/>
    <property type="match status" value="1"/>
</dbReference>
<feature type="transmembrane region" description="Helical" evidence="6">
    <location>
        <begin position="137"/>
        <end position="155"/>
    </location>
</feature>